<dbReference type="SUPFAM" id="SSF54928">
    <property type="entry name" value="RNA-binding domain, RBD"/>
    <property type="match status" value="1"/>
</dbReference>
<dbReference type="AlphaFoldDB" id="A0AAV5HPP1"/>
<gene>
    <name evidence="2" type="ORF">SLEP1_g1444</name>
</gene>
<organism evidence="2 3">
    <name type="scientific">Rubroshorea leprosula</name>
    <dbReference type="NCBI Taxonomy" id="152421"/>
    <lineage>
        <taxon>Eukaryota</taxon>
        <taxon>Viridiplantae</taxon>
        <taxon>Streptophyta</taxon>
        <taxon>Embryophyta</taxon>
        <taxon>Tracheophyta</taxon>
        <taxon>Spermatophyta</taxon>
        <taxon>Magnoliopsida</taxon>
        <taxon>eudicotyledons</taxon>
        <taxon>Gunneridae</taxon>
        <taxon>Pentapetalae</taxon>
        <taxon>rosids</taxon>
        <taxon>malvids</taxon>
        <taxon>Malvales</taxon>
        <taxon>Dipterocarpaceae</taxon>
        <taxon>Rubroshorea</taxon>
    </lineage>
</organism>
<evidence type="ECO:0000259" key="1">
    <source>
        <dbReference type="SMART" id="SM00360"/>
    </source>
</evidence>
<dbReference type="GO" id="GO:0003723">
    <property type="term" value="F:RNA binding"/>
    <property type="evidence" value="ECO:0007669"/>
    <property type="project" value="InterPro"/>
</dbReference>
<evidence type="ECO:0000313" key="2">
    <source>
        <dbReference type="EMBL" id="GKU86980.1"/>
    </source>
</evidence>
<keyword evidence="3" id="KW-1185">Reference proteome</keyword>
<name>A0AAV5HPP1_9ROSI</name>
<evidence type="ECO:0000313" key="3">
    <source>
        <dbReference type="Proteomes" id="UP001054252"/>
    </source>
</evidence>
<dbReference type="InterPro" id="IPR012677">
    <property type="entry name" value="Nucleotide-bd_a/b_plait_sf"/>
</dbReference>
<reference evidence="2 3" key="1">
    <citation type="journal article" date="2021" name="Commun. Biol.">
        <title>The genome of Shorea leprosula (Dipterocarpaceae) highlights the ecological relevance of drought in aseasonal tropical rainforests.</title>
        <authorList>
            <person name="Ng K.K.S."/>
            <person name="Kobayashi M.J."/>
            <person name="Fawcett J.A."/>
            <person name="Hatakeyama M."/>
            <person name="Paape T."/>
            <person name="Ng C.H."/>
            <person name="Ang C.C."/>
            <person name="Tnah L.H."/>
            <person name="Lee C.T."/>
            <person name="Nishiyama T."/>
            <person name="Sese J."/>
            <person name="O'Brien M.J."/>
            <person name="Copetti D."/>
            <person name="Mohd Noor M.I."/>
            <person name="Ong R.C."/>
            <person name="Putra M."/>
            <person name="Sireger I.Z."/>
            <person name="Indrioko S."/>
            <person name="Kosugi Y."/>
            <person name="Izuno A."/>
            <person name="Isagi Y."/>
            <person name="Lee S.L."/>
            <person name="Shimizu K.K."/>
        </authorList>
    </citation>
    <scope>NUCLEOTIDE SEQUENCE [LARGE SCALE GENOMIC DNA]</scope>
    <source>
        <strain evidence="2">214</strain>
    </source>
</reference>
<dbReference type="Gene3D" id="3.30.70.330">
    <property type="match status" value="1"/>
</dbReference>
<dbReference type="Proteomes" id="UP001054252">
    <property type="component" value="Unassembled WGS sequence"/>
</dbReference>
<accession>A0AAV5HPP1</accession>
<comment type="caution">
    <text evidence="2">The sequence shown here is derived from an EMBL/GenBank/DDBJ whole genome shotgun (WGS) entry which is preliminary data.</text>
</comment>
<dbReference type="EMBL" id="BPVZ01000001">
    <property type="protein sequence ID" value="GKU86980.1"/>
    <property type="molecule type" value="Genomic_DNA"/>
</dbReference>
<dbReference type="SMART" id="SM00360">
    <property type="entry name" value="RRM"/>
    <property type="match status" value="2"/>
</dbReference>
<dbReference type="CDD" id="cd00590">
    <property type="entry name" value="RRM_SF"/>
    <property type="match status" value="1"/>
</dbReference>
<proteinExistence type="predicted"/>
<protein>
    <recommendedName>
        <fullName evidence="1">RRM domain-containing protein</fullName>
    </recommendedName>
</protein>
<feature type="domain" description="RRM" evidence="1">
    <location>
        <begin position="214"/>
        <end position="282"/>
    </location>
</feature>
<feature type="domain" description="RRM" evidence="1">
    <location>
        <begin position="136"/>
        <end position="205"/>
    </location>
</feature>
<dbReference type="InterPro" id="IPR035979">
    <property type="entry name" value="RBD_domain_sf"/>
</dbReference>
<dbReference type="InterPro" id="IPR000504">
    <property type="entry name" value="RRM_dom"/>
</dbReference>
<sequence length="347" mass="39029">MCFSPLRCHVGMRNSVTMYSGRSLSYMKALGSFQYKGFESLKQPLHTSTDNDDDFEELGDPVEKGLPMPIKLKTEKPEPYRWKVNAIQKGSCGSYLKEWGSSSLKDMPPEARNGFPASGLRLDNEKKSSDSRISRCVTIENVPSIIKPSQLREAVSAFGTVSIVSMRSVENGLDCCDVEFQSTESSQKAIETGSVTIDGFNLAIHPVHVFQTIAIRISNIRSGTTDSTIHSVCTSCGPLEGLMRVEQDTVDVFFRVRTKSDIQRILNKLDATFMDTFRWSAKFQPINSTSVTMTDNDDGNDALCDLELIDIRLDELRREIIWKKIYAEDLKCLHDSLVYLKNHPQMQ</sequence>
<dbReference type="Pfam" id="PF00076">
    <property type="entry name" value="RRM_1"/>
    <property type="match status" value="1"/>
</dbReference>